<dbReference type="AlphaFoldDB" id="A0A8X6RJV3"/>
<evidence type="ECO:0000313" key="1">
    <source>
        <dbReference type="EMBL" id="GFX96656.1"/>
    </source>
</evidence>
<organism evidence="1 2">
    <name type="scientific">Trichonephila clavipes</name>
    <name type="common">Golden silk orbweaver</name>
    <name type="synonym">Nephila clavipes</name>
    <dbReference type="NCBI Taxonomy" id="2585209"/>
    <lineage>
        <taxon>Eukaryota</taxon>
        <taxon>Metazoa</taxon>
        <taxon>Ecdysozoa</taxon>
        <taxon>Arthropoda</taxon>
        <taxon>Chelicerata</taxon>
        <taxon>Arachnida</taxon>
        <taxon>Araneae</taxon>
        <taxon>Araneomorphae</taxon>
        <taxon>Entelegynae</taxon>
        <taxon>Araneoidea</taxon>
        <taxon>Nephilidae</taxon>
        <taxon>Trichonephila</taxon>
    </lineage>
</organism>
<dbReference type="EMBL" id="BMAU01021193">
    <property type="protein sequence ID" value="GFX96656.1"/>
    <property type="molecule type" value="Genomic_DNA"/>
</dbReference>
<protein>
    <submittedName>
        <fullName evidence="1">Uncharacterized protein</fullName>
    </submittedName>
</protein>
<reference evidence="1" key="1">
    <citation type="submission" date="2020-08" db="EMBL/GenBank/DDBJ databases">
        <title>Multicomponent nature underlies the extraordinary mechanical properties of spider dragline silk.</title>
        <authorList>
            <person name="Kono N."/>
            <person name="Nakamura H."/>
            <person name="Mori M."/>
            <person name="Yoshida Y."/>
            <person name="Ohtoshi R."/>
            <person name="Malay A.D."/>
            <person name="Moran D.A.P."/>
            <person name="Tomita M."/>
            <person name="Numata K."/>
            <person name="Arakawa K."/>
        </authorList>
    </citation>
    <scope>NUCLEOTIDE SEQUENCE</scope>
</reference>
<comment type="caution">
    <text evidence="1">The sequence shown here is derived from an EMBL/GenBank/DDBJ whole genome shotgun (WGS) entry which is preliminary data.</text>
</comment>
<dbReference type="Proteomes" id="UP000887159">
    <property type="component" value="Unassembled WGS sequence"/>
</dbReference>
<name>A0A8X6RJV3_TRICX</name>
<gene>
    <name evidence="1" type="ORF">TNCV_244431</name>
</gene>
<accession>A0A8X6RJV3</accession>
<proteinExistence type="predicted"/>
<sequence length="96" mass="10075">MDSNIGSRTAKCSSGIVVSDADCGAVGLGGIPTSRRAASPPMRFMEGEQKRGAPGHPQGVLPQNWGGTKRNCTVNCTVLKANDRSKNPALHLRCLL</sequence>
<evidence type="ECO:0000313" key="2">
    <source>
        <dbReference type="Proteomes" id="UP000887159"/>
    </source>
</evidence>
<keyword evidence="2" id="KW-1185">Reference proteome</keyword>